<reference evidence="8 9" key="1">
    <citation type="submission" date="2019-02" db="EMBL/GenBank/DDBJ databases">
        <title>Deep-cultivation of Planctomycetes and their phenomic and genomic characterization uncovers novel biology.</title>
        <authorList>
            <person name="Wiegand S."/>
            <person name="Jogler M."/>
            <person name="Boedeker C."/>
            <person name="Pinto D."/>
            <person name="Vollmers J."/>
            <person name="Rivas-Marin E."/>
            <person name="Kohn T."/>
            <person name="Peeters S.H."/>
            <person name="Heuer A."/>
            <person name="Rast P."/>
            <person name="Oberbeckmann S."/>
            <person name="Bunk B."/>
            <person name="Jeske O."/>
            <person name="Meyerdierks A."/>
            <person name="Storesund J.E."/>
            <person name="Kallscheuer N."/>
            <person name="Luecker S."/>
            <person name="Lage O.M."/>
            <person name="Pohl T."/>
            <person name="Merkel B.J."/>
            <person name="Hornburger P."/>
            <person name="Mueller R.-W."/>
            <person name="Bruemmer F."/>
            <person name="Labrenz M."/>
            <person name="Spormann A.M."/>
            <person name="Op den Camp H."/>
            <person name="Overmann J."/>
            <person name="Amann R."/>
            <person name="Jetten M.S.M."/>
            <person name="Mascher T."/>
            <person name="Medema M.H."/>
            <person name="Devos D.P."/>
            <person name="Kaster A.-K."/>
            <person name="Ovreas L."/>
            <person name="Rohde M."/>
            <person name="Galperin M.Y."/>
            <person name="Jogler C."/>
        </authorList>
    </citation>
    <scope>NUCLEOTIDE SEQUENCE [LARGE SCALE GENOMIC DNA]</scope>
    <source>
        <strain evidence="8 9">Spa11</strain>
    </source>
</reference>
<keyword evidence="9" id="KW-1185">Reference proteome</keyword>
<dbReference type="SUPFAM" id="SSF88659">
    <property type="entry name" value="Sigma3 and sigma4 domains of RNA polymerase sigma factors"/>
    <property type="match status" value="1"/>
</dbReference>
<evidence type="ECO:0000256" key="3">
    <source>
        <dbReference type="ARBA" id="ARBA00023082"/>
    </source>
</evidence>
<evidence type="ECO:0000313" key="8">
    <source>
        <dbReference type="EMBL" id="QDV72917.1"/>
    </source>
</evidence>
<evidence type="ECO:0000256" key="4">
    <source>
        <dbReference type="ARBA" id="ARBA00023125"/>
    </source>
</evidence>
<dbReference type="InterPro" id="IPR013324">
    <property type="entry name" value="RNA_pol_sigma_r3/r4-like"/>
</dbReference>
<dbReference type="Gene3D" id="1.10.10.10">
    <property type="entry name" value="Winged helix-like DNA-binding domain superfamily/Winged helix DNA-binding domain"/>
    <property type="match status" value="1"/>
</dbReference>
<dbReference type="PANTHER" id="PTHR43133">
    <property type="entry name" value="RNA POLYMERASE ECF-TYPE SIGMA FACTO"/>
    <property type="match status" value="1"/>
</dbReference>
<keyword evidence="4 6" id="KW-0238">DNA-binding</keyword>
<dbReference type="InterPro" id="IPR013325">
    <property type="entry name" value="RNA_pol_sigma_r2"/>
</dbReference>
<dbReference type="RefSeq" id="WP_145109015.1">
    <property type="nucleotide sequence ID" value="NZ_CP036349.1"/>
</dbReference>
<dbReference type="InterPro" id="IPR014284">
    <property type="entry name" value="RNA_pol_sigma-70_dom"/>
</dbReference>
<gene>
    <name evidence="8" type="primary">sigM_2</name>
    <name evidence="8" type="ORF">Spa11_11010</name>
</gene>
<feature type="domain" description="RNA polymerase sigma-70 region 2" evidence="7">
    <location>
        <begin position="32"/>
        <end position="99"/>
    </location>
</feature>
<dbReference type="GO" id="GO:0003677">
    <property type="term" value="F:DNA binding"/>
    <property type="evidence" value="ECO:0007669"/>
    <property type="project" value="UniProtKB-KW"/>
</dbReference>
<dbReference type="Gene3D" id="1.10.1740.10">
    <property type="match status" value="1"/>
</dbReference>
<evidence type="ECO:0000256" key="6">
    <source>
        <dbReference type="RuleBase" id="RU000716"/>
    </source>
</evidence>
<evidence type="ECO:0000259" key="7">
    <source>
        <dbReference type="Pfam" id="PF04542"/>
    </source>
</evidence>
<dbReference type="InterPro" id="IPR007627">
    <property type="entry name" value="RNA_pol_sigma70_r2"/>
</dbReference>
<sequence>MPPAEPLCDRDKPLKADESTIVGQLGDPETWVDRYGDMLFRFAMLRVGDADAAEDLVQETLLAAWQSRARYSGDCTPPTWLVAILKRRIADYFRKQGRRSTLNRSAAASGKTAVPPQPEVEQVEFWSVVHSCTGDLPDHLARAFRLRTFADESPEDICGSEGISRKNLSVRLHRARQLLRRCLEMRWFGGDEAKRL</sequence>
<dbReference type="PROSITE" id="PS01063">
    <property type="entry name" value="SIGMA70_ECF"/>
    <property type="match status" value="1"/>
</dbReference>
<evidence type="ECO:0000256" key="2">
    <source>
        <dbReference type="ARBA" id="ARBA00023015"/>
    </source>
</evidence>
<evidence type="ECO:0000256" key="1">
    <source>
        <dbReference type="ARBA" id="ARBA00010641"/>
    </source>
</evidence>
<dbReference type="InterPro" id="IPR000838">
    <property type="entry name" value="RNA_pol_sigma70_ECF_CS"/>
</dbReference>
<dbReference type="Pfam" id="PF04542">
    <property type="entry name" value="Sigma70_r2"/>
    <property type="match status" value="1"/>
</dbReference>
<proteinExistence type="inferred from homology"/>
<dbReference type="NCBIfam" id="TIGR02937">
    <property type="entry name" value="sigma70-ECF"/>
    <property type="match status" value="1"/>
</dbReference>
<keyword evidence="3 6" id="KW-0731">Sigma factor</keyword>
<name>A0A518K567_9BACT</name>
<dbReference type="Proteomes" id="UP000316426">
    <property type="component" value="Chromosome"/>
</dbReference>
<dbReference type="PANTHER" id="PTHR43133:SF8">
    <property type="entry name" value="RNA POLYMERASE SIGMA FACTOR HI_1459-RELATED"/>
    <property type="match status" value="1"/>
</dbReference>
<dbReference type="GO" id="GO:0006352">
    <property type="term" value="P:DNA-templated transcription initiation"/>
    <property type="evidence" value="ECO:0007669"/>
    <property type="project" value="InterPro"/>
</dbReference>
<dbReference type="KEGG" id="bmei:Spa11_11010"/>
<dbReference type="InterPro" id="IPR039425">
    <property type="entry name" value="RNA_pol_sigma-70-like"/>
</dbReference>
<dbReference type="GO" id="GO:0016987">
    <property type="term" value="F:sigma factor activity"/>
    <property type="evidence" value="ECO:0007669"/>
    <property type="project" value="UniProtKB-KW"/>
</dbReference>
<accession>A0A518K567</accession>
<dbReference type="InterPro" id="IPR036388">
    <property type="entry name" value="WH-like_DNA-bd_sf"/>
</dbReference>
<protein>
    <recommendedName>
        <fullName evidence="6">RNA polymerase sigma factor</fullName>
    </recommendedName>
</protein>
<dbReference type="EMBL" id="CP036349">
    <property type="protein sequence ID" value="QDV72917.1"/>
    <property type="molecule type" value="Genomic_DNA"/>
</dbReference>
<keyword evidence="2 6" id="KW-0805">Transcription regulation</keyword>
<evidence type="ECO:0000256" key="5">
    <source>
        <dbReference type="ARBA" id="ARBA00023163"/>
    </source>
</evidence>
<evidence type="ECO:0000313" key="9">
    <source>
        <dbReference type="Proteomes" id="UP000316426"/>
    </source>
</evidence>
<organism evidence="8 9">
    <name type="scientific">Botrimarina mediterranea</name>
    <dbReference type="NCBI Taxonomy" id="2528022"/>
    <lineage>
        <taxon>Bacteria</taxon>
        <taxon>Pseudomonadati</taxon>
        <taxon>Planctomycetota</taxon>
        <taxon>Planctomycetia</taxon>
        <taxon>Pirellulales</taxon>
        <taxon>Lacipirellulaceae</taxon>
        <taxon>Botrimarina</taxon>
    </lineage>
</organism>
<dbReference type="SUPFAM" id="SSF88946">
    <property type="entry name" value="Sigma2 domain of RNA polymerase sigma factors"/>
    <property type="match status" value="1"/>
</dbReference>
<dbReference type="AlphaFoldDB" id="A0A518K567"/>
<keyword evidence="5 6" id="KW-0804">Transcription</keyword>
<comment type="similarity">
    <text evidence="1 6">Belongs to the sigma-70 factor family. ECF subfamily.</text>
</comment>